<reference evidence="2" key="2">
    <citation type="journal article" date="2007" name="Science">
        <title>Draft genome sequence of the sexually transmitted pathogen Trichomonas vaginalis.</title>
        <authorList>
            <person name="Carlton J.M."/>
            <person name="Hirt R.P."/>
            <person name="Silva J.C."/>
            <person name="Delcher A.L."/>
            <person name="Schatz M."/>
            <person name="Zhao Q."/>
            <person name="Wortman J.R."/>
            <person name="Bidwell S.L."/>
            <person name="Alsmark U.C.M."/>
            <person name="Besteiro S."/>
            <person name="Sicheritz-Ponten T."/>
            <person name="Noel C.J."/>
            <person name="Dacks J.B."/>
            <person name="Foster P.G."/>
            <person name="Simillion C."/>
            <person name="Van de Peer Y."/>
            <person name="Miranda-Saavedra D."/>
            <person name="Barton G.J."/>
            <person name="Westrop G.D."/>
            <person name="Mueller S."/>
            <person name="Dessi D."/>
            <person name="Fiori P.L."/>
            <person name="Ren Q."/>
            <person name="Paulsen I."/>
            <person name="Zhang H."/>
            <person name="Bastida-Corcuera F.D."/>
            <person name="Simoes-Barbosa A."/>
            <person name="Brown M.T."/>
            <person name="Hayes R.D."/>
            <person name="Mukherjee M."/>
            <person name="Okumura C.Y."/>
            <person name="Schneider R."/>
            <person name="Smith A.J."/>
            <person name="Vanacova S."/>
            <person name="Villalvazo M."/>
            <person name="Haas B.J."/>
            <person name="Pertea M."/>
            <person name="Feldblyum T.V."/>
            <person name="Utterback T.R."/>
            <person name="Shu C.L."/>
            <person name="Osoegawa K."/>
            <person name="de Jong P.J."/>
            <person name="Hrdy I."/>
            <person name="Horvathova L."/>
            <person name="Zubacova Z."/>
            <person name="Dolezal P."/>
            <person name="Malik S.B."/>
            <person name="Logsdon J.M. Jr."/>
            <person name="Henze K."/>
            <person name="Gupta A."/>
            <person name="Wang C.C."/>
            <person name="Dunne R.L."/>
            <person name="Upcroft J.A."/>
            <person name="Upcroft P."/>
            <person name="White O."/>
            <person name="Salzberg S.L."/>
            <person name="Tang P."/>
            <person name="Chiu C.-H."/>
            <person name="Lee Y.-S."/>
            <person name="Embley T.M."/>
            <person name="Coombs G.H."/>
            <person name="Mottram J.C."/>
            <person name="Tachezy J."/>
            <person name="Fraser-Liggett C.M."/>
            <person name="Johnson P.J."/>
        </authorList>
    </citation>
    <scope>NUCLEOTIDE SEQUENCE [LARGE SCALE GENOMIC DNA]</scope>
    <source>
        <strain evidence="2">G3</strain>
    </source>
</reference>
<dbReference type="VEuPathDB" id="TrichDB:TVAG_439410"/>
<protein>
    <submittedName>
        <fullName evidence="2">Uncharacterized protein</fullName>
    </submittedName>
</protein>
<accession>A2FAG0</accession>
<feature type="region of interest" description="Disordered" evidence="1">
    <location>
        <begin position="418"/>
        <end position="458"/>
    </location>
</feature>
<dbReference type="AlphaFoldDB" id="A2FAG0"/>
<proteinExistence type="predicted"/>
<dbReference type="VEuPathDB" id="TrichDB:TVAGG3_0911520"/>
<sequence length="556" mass="62886">MSSPLRASIITLSVLNPQTNQYQQMGQIPIIVMRINGKLQIILMRSKTQPLMAIDPSENNNWVISNDVYATFTDKNGRVWLFLFKSAEETLIFTMVALYGTAKLKNGSPITIVNKGGNQIEPTHDISVDYKIYSLKESNLDNPNEQQGVNVGFTESSPLRNLFNGGYYGATHLLFYEEDIICIATVSDPNPPAAPKETPQPAQSLPQIGNSESNQPKVEQPKQQEKPIEQPKQVAAAPKEEIKPKQTETPKQNPPAEIKVKEETKVPVVEEKPKYIEEKPKFTNEKPKLSDEKQKTIFDAQLDQIRSEMYGKFNELSKMVAAIKRQQASRAATPQSSDILIASVERLVKENEAKDRLIAEKQQLIEMLNAKKNDTRERDELRKQLAELTAKVSKTKEQTKKKQEEKKELEKRIEALKKKVSAAKSDSESKLASIRRELESERQRQMQDLEQSKQQLQWNVNKSEEEIKELRKKLTEAEELNKELKEKSGVDSAKELEKLKAAADQLLVNTVKKMVSGVYQNCQKIFSGAEFDGAQVIKGVRAALQAQAEEILSELE</sequence>
<feature type="region of interest" description="Disordered" evidence="1">
    <location>
        <begin position="191"/>
        <end position="256"/>
    </location>
</feature>
<name>A2FAG0_TRIV3</name>
<evidence type="ECO:0000313" key="2">
    <source>
        <dbReference type="EMBL" id="EAX98097.1"/>
    </source>
</evidence>
<feature type="compositionally biased region" description="Basic and acidic residues" evidence="1">
    <location>
        <begin position="238"/>
        <end position="248"/>
    </location>
</feature>
<gene>
    <name evidence="2" type="ORF">TVAG_439410</name>
</gene>
<feature type="compositionally biased region" description="Basic and acidic residues" evidence="1">
    <location>
        <begin position="219"/>
        <end position="229"/>
    </location>
</feature>
<evidence type="ECO:0000313" key="3">
    <source>
        <dbReference type="Proteomes" id="UP000001542"/>
    </source>
</evidence>
<keyword evidence="3" id="KW-1185">Reference proteome</keyword>
<dbReference type="SMR" id="A2FAG0"/>
<dbReference type="RefSeq" id="XP_001311027.1">
    <property type="nucleotide sequence ID" value="XM_001311026.1"/>
</dbReference>
<organism evidence="2 3">
    <name type="scientific">Trichomonas vaginalis (strain ATCC PRA-98 / G3)</name>
    <dbReference type="NCBI Taxonomy" id="412133"/>
    <lineage>
        <taxon>Eukaryota</taxon>
        <taxon>Metamonada</taxon>
        <taxon>Parabasalia</taxon>
        <taxon>Trichomonadida</taxon>
        <taxon>Trichomonadidae</taxon>
        <taxon>Trichomonas</taxon>
    </lineage>
</organism>
<dbReference type="OrthoDB" id="10520724at2759"/>
<dbReference type="KEGG" id="tva:4755892"/>
<dbReference type="EMBL" id="DS113688">
    <property type="protein sequence ID" value="EAX98097.1"/>
    <property type="molecule type" value="Genomic_DNA"/>
</dbReference>
<reference evidence="2" key="1">
    <citation type="submission" date="2006-10" db="EMBL/GenBank/DDBJ databases">
        <authorList>
            <person name="Amadeo P."/>
            <person name="Zhao Q."/>
            <person name="Wortman J."/>
            <person name="Fraser-Liggett C."/>
            <person name="Carlton J."/>
        </authorList>
    </citation>
    <scope>NUCLEOTIDE SEQUENCE</scope>
    <source>
        <strain evidence="2">G3</strain>
    </source>
</reference>
<dbReference type="InParanoid" id="A2FAG0"/>
<evidence type="ECO:0000256" key="1">
    <source>
        <dbReference type="SAM" id="MobiDB-lite"/>
    </source>
</evidence>
<dbReference type="Proteomes" id="UP000001542">
    <property type="component" value="Unassembled WGS sequence"/>
</dbReference>
<feature type="compositionally biased region" description="Basic and acidic residues" evidence="1">
    <location>
        <begin position="425"/>
        <end position="451"/>
    </location>
</feature>
<feature type="compositionally biased region" description="Polar residues" evidence="1">
    <location>
        <begin position="200"/>
        <end position="214"/>
    </location>
</feature>